<keyword evidence="2" id="KW-0812">Transmembrane</keyword>
<dbReference type="CDD" id="cd07061">
    <property type="entry name" value="HP_HAP_like"/>
    <property type="match status" value="1"/>
</dbReference>
<gene>
    <name evidence="3" type="ORF">AMECASPLE_004342</name>
</gene>
<dbReference type="InterPro" id="IPR000560">
    <property type="entry name" value="His_Pase_clade-2"/>
</dbReference>
<dbReference type="Proteomes" id="UP001469553">
    <property type="component" value="Unassembled WGS sequence"/>
</dbReference>
<name>A0ABV0Z9V5_9TELE</name>
<dbReference type="Gene3D" id="3.40.50.1240">
    <property type="entry name" value="Phosphoglycerate mutase-like"/>
    <property type="match status" value="1"/>
</dbReference>
<dbReference type="SUPFAM" id="SSF53254">
    <property type="entry name" value="Phosphoglycerate mutase-like"/>
    <property type="match status" value="1"/>
</dbReference>
<feature type="non-terminal residue" evidence="3">
    <location>
        <position position="1"/>
    </location>
</feature>
<keyword evidence="4" id="KW-1185">Reference proteome</keyword>
<dbReference type="PANTHER" id="PTHR11567:SF145">
    <property type="entry name" value="TESTICULAR ACID PHOSPHATASE"/>
    <property type="match status" value="1"/>
</dbReference>
<sequence length="236" mass="26653">NFVEGLSNHTGYPVSRLVGKKIWRVYDTLTCQRIHNLTLPHWANHEVLNTLRRIASFEVTYSMLSHKRKEKARLSGGVLLNAILRNFSNAMEHGSVLKFIIYSAHDSTLITLQAALDIYNGLLPPYAACQLFEFYQEYDGSYSVELHYRNESLSDPYPNPLPGCNGLNLCPLSTFTELVRDVMPEEWEVECGFKTRWSSTGIITTLAVAVGLLAVALLFSVGVAVHRRRANYSRDV</sequence>
<reference evidence="3 4" key="1">
    <citation type="submission" date="2021-06" db="EMBL/GenBank/DDBJ databases">
        <authorList>
            <person name="Palmer J.M."/>
        </authorList>
    </citation>
    <scope>NUCLEOTIDE SEQUENCE [LARGE SCALE GENOMIC DNA]</scope>
    <source>
        <strain evidence="3 4">AS_MEX2019</strain>
        <tissue evidence="3">Muscle</tissue>
    </source>
</reference>
<evidence type="ECO:0000313" key="3">
    <source>
        <dbReference type="EMBL" id="MEQ2302208.1"/>
    </source>
</evidence>
<evidence type="ECO:0000313" key="4">
    <source>
        <dbReference type="Proteomes" id="UP001469553"/>
    </source>
</evidence>
<dbReference type="InterPro" id="IPR029033">
    <property type="entry name" value="His_PPase_superfam"/>
</dbReference>
<dbReference type="Pfam" id="PF00328">
    <property type="entry name" value="His_Phos_2"/>
    <property type="match status" value="1"/>
</dbReference>
<accession>A0ABV0Z9V5</accession>
<comment type="caution">
    <text evidence="3">The sequence shown here is derived from an EMBL/GenBank/DDBJ whole genome shotgun (WGS) entry which is preliminary data.</text>
</comment>
<dbReference type="PROSITE" id="PS00778">
    <property type="entry name" value="HIS_ACID_PHOSPHAT_2"/>
    <property type="match status" value="1"/>
</dbReference>
<keyword evidence="2" id="KW-0472">Membrane</keyword>
<dbReference type="InterPro" id="IPR050645">
    <property type="entry name" value="Histidine_acid_phosphatase"/>
</dbReference>
<keyword evidence="2" id="KW-1133">Transmembrane helix</keyword>
<comment type="similarity">
    <text evidence="1">Belongs to the histidine acid phosphatase family.</text>
</comment>
<organism evidence="3 4">
    <name type="scientific">Ameca splendens</name>
    <dbReference type="NCBI Taxonomy" id="208324"/>
    <lineage>
        <taxon>Eukaryota</taxon>
        <taxon>Metazoa</taxon>
        <taxon>Chordata</taxon>
        <taxon>Craniata</taxon>
        <taxon>Vertebrata</taxon>
        <taxon>Euteleostomi</taxon>
        <taxon>Actinopterygii</taxon>
        <taxon>Neopterygii</taxon>
        <taxon>Teleostei</taxon>
        <taxon>Neoteleostei</taxon>
        <taxon>Acanthomorphata</taxon>
        <taxon>Ovalentaria</taxon>
        <taxon>Atherinomorphae</taxon>
        <taxon>Cyprinodontiformes</taxon>
        <taxon>Goodeidae</taxon>
        <taxon>Ameca</taxon>
    </lineage>
</organism>
<protein>
    <submittedName>
        <fullName evidence="3">Uncharacterized protein</fullName>
    </submittedName>
</protein>
<evidence type="ECO:0000256" key="1">
    <source>
        <dbReference type="ARBA" id="ARBA00005375"/>
    </source>
</evidence>
<proteinExistence type="inferred from homology"/>
<evidence type="ECO:0000256" key="2">
    <source>
        <dbReference type="SAM" id="Phobius"/>
    </source>
</evidence>
<dbReference type="PANTHER" id="PTHR11567">
    <property type="entry name" value="ACID PHOSPHATASE-RELATED"/>
    <property type="match status" value="1"/>
</dbReference>
<dbReference type="InterPro" id="IPR033379">
    <property type="entry name" value="Acid_Pase_AS"/>
</dbReference>
<dbReference type="EMBL" id="JAHRIP010056612">
    <property type="protein sequence ID" value="MEQ2302208.1"/>
    <property type="molecule type" value="Genomic_DNA"/>
</dbReference>
<feature type="transmembrane region" description="Helical" evidence="2">
    <location>
        <begin position="201"/>
        <end position="225"/>
    </location>
</feature>